<dbReference type="AlphaFoldDB" id="A0A2H0KBT0"/>
<sequence length="126" mass="15167">MINNVILKIQLMSLYHFGWFRWRYKPVSLILLQDRLIVNYLGFIKVRDIPLRDIEEVLVLEKKWFNRFITGDMTYFMIRMNYPLMIVYKRGGKSKTDYIVGSQEAKSELLRTLTKRKMDILAEKVV</sequence>
<protein>
    <submittedName>
        <fullName evidence="1">Uncharacterized protein</fullName>
    </submittedName>
</protein>
<comment type="caution">
    <text evidence="1">The sequence shown here is derived from an EMBL/GenBank/DDBJ whole genome shotgun (WGS) entry which is preliminary data.</text>
</comment>
<name>A0A2H0KBT0_9BACT</name>
<dbReference type="EMBL" id="PCVG01000034">
    <property type="protein sequence ID" value="PIQ68689.1"/>
    <property type="molecule type" value="Genomic_DNA"/>
</dbReference>
<dbReference type="Proteomes" id="UP000229342">
    <property type="component" value="Unassembled WGS sequence"/>
</dbReference>
<evidence type="ECO:0000313" key="2">
    <source>
        <dbReference type="Proteomes" id="UP000229342"/>
    </source>
</evidence>
<gene>
    <name evidence="1" type="ORF">COV91_02785</name>
</gene>
<organism evidence="1 2">
    <name type="scientific">Candidatus Taylorbacteria bacterium CG11_big_fil_rev_8_21_14_0_20_46_11</name>
    <dbReference type="NCBI Taxonomy" id="1975025"/>
    <lineage>
        <taxon>Bacteria</taxon>
        <taxon>Candidatus Tayloriibacteriota</taxon>
    </lineage>
</organism>
<evidence type="ECO:0000313" key="1">
    <source>
        <dbReference type="EMBL" id="PIQ68689.1"/>
    </source>
</evidence>
<proteinExistence type="predicted"/>
<reference evidence="1 2" key="1">
    <citation type="submission" date="2017-09" db="EMBL/GenBank/DDBJ databases">
        <title>Depth-based differentiation of microbial function through sediment-hosted aquifers and enrichment of novel symbionts in the deep terrestrial subsurface.</title>
        <authorList>
            <person name="Probst A.J."/>
            <person name="Ladd B."/>
            <person name="Jarett J.K."/>
            <person name="Geller-Mcgrath D.E."/>
            <person name="Sieber C.M."/>
            <person name="Emerson J.B."/>
            <person name="Anantharaman K."/>
            <person name="Thomas B.C."/>
            <person name="Malmstrom R."/>
            <person name="Stieglmeier M."/>
            <person name="Klingl A."/>
            <person name="Woyke T."/>
            <person name="Ryan C.M."/>
            <person name="Banfield J.F."/>
        </authorList>
    </citation>
    <scope>NUCLEOTIDE SEQUENCE [LARGE SCALE GENOMIC DNA]</scope>
    <source>
        <strain evidence="1">CG11_big_fil_rev_8_21_14_0_20_46_11</strain>
    </source>
</reference>
<accession>A0A2H0KBT0</accession>